<dbReference type="Proteomes" id="UP000434276">
    <property type="component" value="Unassembled WGS sequence"/>
</dbReference>
<feature type="binding site" evidence="12">
    <location>
        <position position="31"/>
    </location>
    <ligand>
        <name>Mg(2+)</name>
        <dbReference type="ChEBI" id="CHEBI:18420"/>
    </ligand>
</feature>
<evidence type="ECO:0000256" key="3">
    <source>
        <dbReference type="ARBA" id="ARBA00022448"/>
    </source>
</evidence>
<dbReference type="CDD" id="cd00878">
    <property type="entry name" value="Arf_Arl"/>
    <property type="match status" value="1"/>
</dbReference>
<evidence type="ECO:0000313" key="16">
    <source>
        <dbReference type="Proteomes" id="UP000434276"/>
    </source>
</evidence>
<comment type="subcellular location">
    <subcellularLocation>
        <location evidence="1">Golgi apparatus</location>
    </subcellularLocation>
</comment>
<evidence type="ECO:0000256" key="9">
    <source>
        <dbReference type="ARBA" id="ARBA00023134"/>
    </source>
</evidence>
<evidence type="ECO:0000256" key="12">
    <source>
        <dbReference type="PIRSR" id="PIRSR606689-2"/>
    </source>
</evidence>
<dbReference type="PANTHER" id="PTHR11711">
    <property type="entry name" value="ADP RIBOSYLATION FACTOR-RELATED"/>
    <property type="match status" value="1"/>
</dbReference>
<reference evidence="14 15" key="1">
    <citation type="submission" date="2019-11" db="EMBL/GenBank/DDBJ databases">
        <authorList>
            <person name="Jiao W.-B."/>
            <person name="Schneeberger K."/>
        </authorList>
    </citation>
    <scope>NUCLEOTIDE SEQUENCE [LARGE SCALE GENOMIC DNA]</scope>
    <source>
        <strain evidence="15">cv. An-1</strain>
        <strain evidence="16">cv. C24</strain>
    </source>
</reference>
<dbReference type="GO" id="GO:0015031">
    <property type="term" value="P:protein transport"/>
    <property type="evidence" value="ECO:0007669"/>
    <property type="project" value="UniProtKB-KW"/>
</dbReference>
<feature type="binding site" evidence="11">
    <location>
        <begin position="24"/>
        <end position="31"/>
    </location>
    <ligand>
        <name>GTP</name>
        <dbReference type="ChEBI" id="CHEBI:37565"/>
    </ligand>
</feature>
<evidence type="ECO:0000256" key="4">
    <source>
        <dbReference type="ARBA" id="ARBA00022707"/>
    </source>
</evidence>
<dbReference type="AlphaFoldDB" id="A0A654E654"/>
<dbReference type="SMART" id="SM00178">
    <property type="entry name" value="SAR"/>
    <property type="match status" value="1"/>
</dbReference>
<dbReference type="GO" id="GO:0046872">
    <property type="term" value="F:metal ion binding"/>
    <property type="evidence" value="ECO:0007669"/>
    <property type="project" value="UniProtKB-KW"/>
</dbReference>
<feature type="binding site" evidence="11">
    <location>
        <position position="71"/>
    </location>
    <ligand>
        <name>GTP</name>
        <dbReference type="ChEBI" id="CHEBI:37565"/>
    </ligand>
</feature>
<evidence type="ECO:0000256" key="6">
    <source>
        <dbReference type="ARBA" id="ARBA00022892"/>
    </source>
</evidence>
<dbReference type="ExpressionAtlas" id="A0A654E654">
    <property type="expression patterns" value="baseline and differential"/>
</dbReference>
<dbReference type="FunFam" id="3.40.50.300:FF:003500">
    <property type="entry name" value="ADP-ribosylation factor 1"/>
    <property type="match status" value="1"/>
</dbReference>
<dbReference type="SUPFAM" id="SSF52540">
    <property type="entry name" value="P-loop containing nucleoside triphosphate hydrolases"/>
    <property type="match status" value="1"/>
</dbReference>
<gene>
    <name evidence="14" type="ORF">AN1_LOCUS279</name>
    <name evidence="13" type="ORF">C24_LOCUS187</name>
</gene>
<organism evidence="14 15">
    <name type="scientific">Arabidopsis thaliana</name>
    <name type="common">Mouse-ear cress</name>
    <dbReference type="NCBI Taxonomy" id="3702"/>
    <lineage>
        <taxon>Eukaryota</taxon>
        <taxon>Viridiplantae</taxon>
        <taxon>Streptophyta</taxon>
        <taxon>Embryophyta</taxon>
        <taxon>Tracheophyta</taxon>
        <taxon>Spermatophyta</taxon>
        <taxon>Magnoliopsida</taxon>
        <taxon>eudicotyledons</taxon>
        <taxon>Gunneridae</taxon>
        <taxon>Pentapetalae</taxon>
        <taxon>rosids</taxon>
        <taxon>malvids</taxon>
        <taxon>Brassicales</taxon>
        <taxon>Brassicaceae</taxon>
        <taxon>Camelineae</taxon>
        <taxon>Arabidopsis</taxon>
    </lineage>
</organism>
<evidence type="ECO:0000313" key="14">
    <source>
        <dbReference type="EMBL" id="VYS44769.1"/>
    </source>
</evidence>
<protein>
    <submittedName>
        <fullName evidence="14">Uncharacterized protein</fullName>
    </submittedName>
</protein>
<proteinExistence type="inferred from homology"/>
<keyword evidence="3" id="KW-0813">Transport</keyword>
<keyword evidence="4" id="KW-0519">Myristate</keyword>
<dbReference type="PROSITE" id="PS51417">
    <property type="entry name" value="ARF"/>
    <property type="match status" value="1"/>
</dbReference>
<keyword evidence="5 11" id="KW-0547">Nucleotide-binding</keyword>
<name>A0A654E654_ARATH</name>
<dbReference type="OrthoDB" id="1085066at2759"/>
<dbReference type="GO" id="GO:0005525">
    <property type="term" value="F:GTP binding"/>
    <property type="evidence" value="ECO:0007669"/>
    <property type="project" value="UniProtKB-KW"/>
</dbReference>
<evidence type="ECO:0000256" key="5">
    <source>
        <dbReference type="ARBA" id="ARBA00022741"/>
    </source>
</evidence>
<feature type="binding site" evidence="12">
    <location>
        <position position="49"/>
    </location>
    <ligand>
        <name>Mg(2+)</name>
        <dbReference type="ChEBI" id="CHEBI:18420"/>
    </ligand>
</feature>
<dbReference type="GO" id="GO:0003924">
    <property type="term" value="F:GTPase activity"/>
    <property type="evidence" value="ECO:0007669"/>
    <property type="project" value="InterPro"/>
</dbReference>
<dbReference type="InterPro" id="IPR027417">
    <property type="entry name" value="P-loop_NTPase"/>
</dbReference>
<dbReference type="EMBL" id="CACRSJ010000104">
    <property type="protein sequence ID" value="VYS44769.1"/>
    <property type="molecule type" value="Genomic_DNA"/>
</dbReference>
<keyword evidence="10" id="KW-0449">Lipoprotein</keyword>
<evidence type="ECO:0000313" key="13">
    <source>
        <dbReference type="EMBL" id="CAA0157139.1"/>
    </source>
</evidence>
<keyword evidence="7" id="KW-0653">Protein transport</keyword>
<keyword evidence="6" id="KW-0931">ER-Golgi transport</keyword>
<evidence type="ECO:0000256" key="8">
    <source>
        <dbReference type="ARBA" id="ARBA00023034"/>
    </source>
</evidence>
<keyword evidence="8" id="KW-0333">Golgi apparatus</keyword>
<keyword evidence="9 11" id="KW-0342">GTP-binding</keyword>
<evidence type="ECO:0000256" key="7">
    <source>
        <dbReference type="ARBA" id="ARBA00022927"/>
    </source>
</evidence>
<evidence type="ECO:0000256" key="11">
    <source>
        <dbReference type="PIRSR" id="PIRSR606689-1"/>
    </source>
</evidence>
<evidence type="ECO:0000256" key="1">
    <source>
        <dbReference type="ARBA" id="ARBA00004555"/>
    </source>
</evidence>
<dbReference type="PRINTS" id="PR00328">
    <property type="entry name" value="SAR1GTPBP"/>
</dbReference>
<accession>A0A5S9S764</accession>
<dbReference type="Gene3D" id="3.40.50.300">
    <property type="entry name" value="P-loop containing nucleotide triphosphate hydrolases"/>
    <property type="match status" value="1"/>
</dbReference>
<dbReference type="Pfam" id="PF00025">
    <property type="entry name" value="Arf"/>
    <property type="match status" value="1"/>
</dbReference>
<evidence type="ECO:0000256" key="2">
    <source>
        <dbReference type="ARBA" id="ARBA00010290"/>
    </source>
</evidence>
<dbReference type="Proteomes" id="UP000426265">
    <property type="component" value="Unassembled WGS sequence"/>
</dbReference>
<sequence length="190" mass="21253">MGTALGKPFAGFFHQEESRIVLFGLDAAGKSSIMHKLKTGETLTTTMPTIGTDVESVKYKDSNLRFWEMGGQQCYKWFPMTKHDFQEIAGLVLVVDSTDRDRIEDAKDFLNAVIDEIQGSVPDNVAVLVFGNKHEVPGAMSASEISNKLDLTSLRKKNWQRNWHVQSSCAFSGDGLHEGLDWLLKNAERM</sequence>
<keyword evidence="12" id="KW-0479">Metal-binding</keyword>
<dbReference type="InterPro" id="IPR024156">
    <property type="entry name" value="Small_GTPase_ARF"/>
</dbReference>
<keyword evidence="12" id="KW-0460">Magnesium</keyword>
<dbReference type="InterPro" id="IPR006689">
    <property type="entry name" value="Small_GTPase_ARF/SAR"/>
</dbReference>
<dbReference type="GO" id="GO:0005794">
    <property type="term" value="C:Golgi apparatus"/>
    <property type="evidence" value="ECO:0007669"/>
    <property type="project" value="UniProtKB-SubCell"/>
</dbReference>
<accession>A0A654E654</accession>
<dbReference type="SMART" id="SM00177">
    <property type="entry name" value="ARF"/>
    <property type="match status" value="1"/>
</dbReference>
<dbReference type="GO" id="GO:0016004">
    <property type="term" value="F:phospholipase activator activity"/>
    <property type="evidence" value="ECO:0007669"/>
    <property type="project" value="UniProtKB-ARBA"/>
</dbReference>
<dbReference type="EMBL" id="CACSHJ010000087">
    <property type="protein sequence ID" value="CAA0157139.1"/>
    <property type="molecule type" value="Genomic_DNA"/>
</dbReference>
<evidence type="ECO:0000313" key="15">
    <source>
        <dbReference type="Proteomes" id="UP000426265"/>
    </source>
</evidence>
<evidence type="ECO:0000256" key="10">
    <source>
        <dbReference type="ARBA" id="ARBA00023288"/>
    </source>
</evidence>
<feature type="binding site" evidence="11">
    <location>
        <begin position="132"/>
        <end position="135"/>
    </location>
    <ligand>
        <name>GTP</name>
        <dbReference type="ChEBI" id="CHEBI:37565"/>
    </ligand>
</feature>
<comment type="similarity">
    <text evidence="2">Belongs to the small GTPase superfamily. Arf family.</text>
</comment>
<dbReference type="GO" id="GO:0016192">
    <property type="term" value="P:vesicle-mediated transport"/>
    <property type="evidence" value="ECO:0007669"/>
    <property type="project" value="UniProtKB-KW"/>
</dbReference>